<reference evidence="2" key="1">
    <citation type="journal article" date="2020" name="Stud. Mycol.">
        <title>101 Dothideomycetes genomes: a test case for predicting lifestyles and emergence of pathogens.</title>
        <authorList>
            <person name="Haridas S."/>
            <person name="Albert R."/>
            <person name="Binder M."/>
            <person name="Bloem J."/>
            <person name="Labutti K."/>
            <person name="Salamov A."/>
            <person name="Andreopoulos B."/>
            <person name="Baker S."/>
            <person name="Barry K."/>
            <person name="Bills G."/>
            <person name="Bluhm B."/>
            <person name="Cannon C."/>
            <person name="Castanera R."/>
            <person name="Culley D."/>
            <person name="Daum C."/>
            <person name="Ezra D."/>
            <person name="Gonzalez J."/>
            <person name="Henrissat B."/>
            <person name="Kuo A."/>
            <person name="Liang C."/>
            <person name="Lipzen A."/>
            <person name="Lutzoni F."/>
            <person name="Magnuson J."/>
            <person name="Mondo S."/>
            <person name="Nolan M."/>
            <person name="Ohm R."/>
            <person name="Pangilinan J."/>
            <person name="Park H.-J."/>
            <person name="Ramirez L."/>
            <person name="Alfaro M."/>
            <person name="Sun H."/>
            <person name="Tritt A."/>
            <person name="Yoshinaga Y."/>
            <person name="Zwiers L.-H."/>
            <person name="Turgeon B."/>
            <person name="Goodwin S."/>
            <person name="Spatafora J."/>
            <person name="Crous P."/>
            <person name="Grigoriev I."/>
        </authorList>
    </citation>
    <scope>NUCLEOTIDE SEQUENCE</scope>
    <source>
        <strain evidence="2">CBS 473.64</strain>
    </source>
</reference>
<dbReference type="Gene3D" id="3.40.47.10">
    <property type="match status" value="1"/>
</dbReference>
<feature type="domain" description="Ketosynthase family 3 (KS3)" evidence="1">
    <location>
        <begin position="1"/>
        <end position="94"/>
    </location>
</feature>
<dbReference type="PANTHER" id="PTHR43775:SF29">
    <property type="entry name" value="ASPERFURANONE POLYKETIDE SYNTHASE AFOG-RELATED"/>
    <property type="match status" value="1"/>
</dbReference>
<dbReference type="PANTHER" id="PTHR43775">
    <property type="entry name" value="FATTY ACID SYNTHASE"/>
    <property type="match status" value="1"/>
</dbReference>
<evidence type="ECO:0000313" key="3">
    <source>
        <dbReference type="Proteomes" id="UP000799753"/>
    </source>
</evidence>
<dbReference type="Proteomes" id="UP000799753">
    <property type="component" value="Unassembled WGS sequence"/>
</dbReference>
<dbReference type="InterPro" id="IPR050091">
    <property type="entry name" value="PKS_NRPS_Biosynth_Enz"/>
</dbReference>
<dbReference type="SUPFAM" id="SSF53901">
    <property type="entry name" value="Thiolase-like"/>
    <property type="match status" value="1"/>
</dbReference>
<dbReference type="Pfam" id="PF16197">
    <property type="entry name" value="KAsynt_C_assoc"/>
    <property type="match status" value="1"/>
</dbReference>
<gene>
    <name evidence="2" type="ORF">P280DRAFT_358267</name>
</gene>
<dbReference type="InterPro" id="IPR016039">
    <property type="entry name" value="Thiolase-like"/>
</dbReference>
<sequence>ISSGATKANIGHTEAGSGIAGIIKTNTALEKGAMPPIAHLQRVNPRIRAPNLRVAYFNLKFPTETTLWPDTGLRRASVQSFGFGGKNAHAVLDDAANFLSSRGIPSHRRTRTDSHLSTPILQPVTTQTSTSKLLLWSAPNKSALARTMASYATYFEESVSNGNISDEALTALAQILDERRTKLPFRTFTVSESIPHLVNVVSDAAAPTLCVPTRKLALVFTGQGAQW</sequence>
<dbReference type="InterPro" id="IPR014031">
    <property type="entry name" value="Ketoacyl_synth_C"/>
</dbReference>
<dbReference type="AlphaFoldDB" id="A0A6A6S7A2"/>
<dbReference type="GO" id="GO:0006633">
    <property type="term" value="P:fatty acid biosynthetic process"/>
    <property type="evidence" value="ECO:0007669"/>
    <property type="project" value="TreeGrafter"/>
</dbReference>
<feature type="non-terminal residue" evidence="2">
    <location>
        <position position="1"/>
    </location>
</feature>
<dbReference type="EMBL" id="MU006782">
    <property type="protein sequence ID" value="KAF2642054.1"/>
    <property type="molecule type" value="Genomic_DNA"/>
</dbReference>
<dbReference type="Gene3D" id="3.40.366.10">
    <property type="entry name" value="Malonyl-Coenzyme A Acyl Carrier Protein, domain 2"/>
    <property type="match status" value="1"/>
</dbReference>
<organism evidence="2 3">
    <name type="scientific">Massarina eburnea CBS 473.64</name>
    <dbReference type="NCBI Taxonomy" id="1395130"/>
    <lineage>
        <taxon>Eukaryota</taxon>
        <taxon>Fungi</taxon>
        <taxon>Dikarya</taxon>
        <taxon>Ascomycota</taxon>
        <taxon>Pezizomycotina</taxon>
        <taxon>Dothideomycetes</taxon>
        <taxon>Pleosporomycetidae</taxon>
        <taxon>Pleosporales</taxon>
        <taxon>Massarineae</taxon>
        <taxon>Massarinaceae</taxon>
        <taxon>Massarina</taxon>
    </lineage>
</organism>
<name>A0A6A6S7A2_9PLEO</name>
<dbReference type="Pfam" id="PF02801">
    <property type="entry name" value="Ketoacyl-synt_C"/>
    <property type="match status" value="1"/>
</dbReference>
<dbReference type="GO" id="GO:0004312">
    <property type="term" value="F:fatty acid synthase activity"/>
    <property type="evidence" value="ECO:0007669"/>
    <property type="project" value="TreeGrafter"/>
</dbReference>
<accession>A0A6A6S7A2</accession>
<proteinExistence type="predicted"/>
<feature type="non-terminal residue" evidence="2">
    <location>
        <position position="227"/>
    </location>
</feature>
<keyword evidence="3" id="KW-1185">Reference proteome</keyword>
<dbReference type="InterPro" id="IPR020841">
    <property type="entry name" value="PKS_Beta-ketoAc_synthase_dom"/>
</dbReference>
<evidence type="ECO:0000259" key="1">
    <source>
        <dbReference type="PROSITE" id="PS52004"/>
    </source>
</evidence>
<dbReference type="InterPro" id="IPR032821">
    <property type="entry name" value="PKS_assoc"/>
</dbReference>
<dbReference type="PROSITE" id="PS52004">
    <property type="entry name" value="KS3_2"/>
    <property type="match status" value="1"/>
</dbReference>
<dbReference type="Gene3D" id="3.30.70.3290">
    <property type="match status" value="1"/>
</dbReference>
<dbReference type="GO" id="GO:0044550">
    <property type="term" value="P:secondary metabolite biosynthetic process"/>
    <property type="evidence" value="ECO:0007669"/>
    <property type="project" value="TreeGrafter"/>
</dbReference>
<evidence type="ECO:0000313" key="2">
    <source>
        <dbReference type="EMBL" id="KAF2642054.1"/>
    </source>
</evidence>
<protein>
    <submittedName>
        <fullName evidence="2">Thiolase-like protein</fullName>
    </submittedName>
</protein>
<dbReference type="OrthoDB" id="4510994at2759"/>
<dbReference type="InterPro" id="IPR001227">
    <property type="entry name" value="Ac_transferase_dom_sf"/>
</dbReference>